<keyword evidence="5 6" id="KW-0472">Membrane</keyword>
<comment type="caution">
    <text evidence="8">The sequence shown here is derived from an EMBL/GenBank/DDBJ whole genome shotgun (WGS) entry which is preliminary data.</text>
</comment>
<comment type="subcellular location">
    <subcellularLocation>
        <location evidence="1">Cell membrane</location>
        <topology evidence="1">Multi-pass membrane protein</topology>
    </subcellularLocation>
</comment>
<protein>
    <submittedName>
        <fullName evidence="8">Type II secretion system F family protein</fullName>
    </submittedName>
</protein>
<evidence type="ECO:0000313" key="8">
    <source>
        <dbReference type="EMBL" id="PPE74707.1"/>
    </source>
</evidence>
<dbReference type="AlphaFoldDB" id="A0A2S5TIC8"/>
<feature type="transmembrane region" description="Helical" evidence="6">
    <location>
        <begin position="6"/>
        <end position="30"/>
    </location>
</feature>
<accession>A0A2S5TIC8</accession>
<evidence type="ECO:0000256" key="2">
    <source>
        <dbReference type="ARBA" id="ARBA00022475"/>
    </source>
</evidence>
<feature type="transmembrane region" description="Helical" evidence="6">
    <location>
        <begin position="95"/>
        <end position="119"/>
    </location>
</feature>
<feature type="domain" description="Type II secretion system protein GspF" evidence="7">
    <location>
        <begin position="165"/>
        <end position="293"/>
    </location>
</feature>
<proteinExistence type="predicted"/>
<sequence length="311" mass="34309">MSPQVFAALVAGGILVAVLAILAVIFVTVFSRNERVLKRRLSPEAAPVDELEQKDRPLLQAMVRGGKNLEAMVDEEGESARLLLQAGWRSASARIAWYTFQTVLPLVLAGLVLAFWLLGPEHKKLMYTALAVFVAAALSFLVPRWILRGAASSRQDRIKREVPLFIHLLAMLFDAGLSTRQAFASLVRDSRGVLPELGREFEILLRQIEAGSDMSESLKNLGDMLGVPDLVSVLGVLRQVDRYGGEIRQPLMEVLSVLEERRTLDAREKVNLISGRMTVVMVLFFFPALMIFVAGPAFSSIIKALGDVNAR</sequence>
<name>A0A2S5TIC8_9GAMM</name>
<feature type="transmembrane region" description="Helical" evidence="6">
    <location>
        <begin position="125"/>
        <end position="147"/>
    </location>
</feature>
<evidence type="ECO:0000256" key="3">
    <source>
        <dbReference type="ARBA" id="ARBA00022692"/>
    </source>
</evidence>
<evidence type="ECO:0000256" key="4">
    <source>
        <dbReference type="ARBA" id="ARBA00022989"/>
    </source>
</evidence>
<dbReference type="Gene3D" id="1.20.81.30">
    <property type="entry name" value="Type II secretion system (T2SS), domain F"/>
    <property type="match status" value="1"/>
</dbReference>
<dbReference type="RefSeq" id="WP_104229864.1">
    <property type="nucleotide sequence ID" value="NZ_PSNW01000003.1"/>
</dbReference>
<keyword evidence="2" id="KW-1003">Cell membrane</keyword>
<evidence type="ECO:0000313" key="9">
    <source>
        <dbReference type="Proteomes" id="UP000238220"/>
    </source>
</evidence>
<keyword evidence="4 6" id="KW-1133">Transmembrane helix</keyword>
<gene>
    <name evidence="8" type="ORF">C3942_08090</name>
</gene>
<organism evidence="8 9">
    <name type="scientific">Solimonas fluminis</name>
    <dbReference type="NCBI Taxonomy" id="2086571"/>
    <lineage>
        <taxon>Bacteria</taxon>
        <taxon>Pseudomonadati</taxon>
        <taxon>Pseudomonadota</taxon>
        <taxon>Gammaproteobacteria</taxon>
        <taxon>Nevskiales</taxon>
        <taxon>Nevskiaceae</taxon>
        <taxon>Solimonas</taxon>
    </lineage>
</organism>
<dbReference type="InterPro" id="IPR042094">
    <property type="entry name" value="T2SS_GspF_sf"/>
</dbReference>
<evidence type="ECO:0000256" key="5">
    <source>
        <dbReference type="ARBA" id="ARBA00023136"/>
    </source>
</evidence>
<feature type="transmembrane region" description="Helical" evidence="6">
    <location>
        <begin position="277"/>
        <end position="302"/>
    </location>
</feature>
<dbReference type="PANTHER" id="PTHR35007:SF2">
    <property type="entry name" value="PILUS ASSEMBLE PROTEIN"/>
    <property type="match status" value="1"/>
</dbReference>
<dbReference type="GO" id="GO:0005886">
    <property type="term" value="C:plasma membrane"/>
    <property type="evidence" value="ECO:0007669"/>
    <property type="project" value="UniProtKB-SubCell"/>
</dbReference>
<dbReference type="Pfam" id="PF00482">
    <property type="entry name" value="T2SSF"/>
    <property type="match status" value="1"/>
</dbReference>
<evidence type="ECO:0000256" key="6">
    <source>
        <dbReference type="SAM" id="Phobius"/>
    </source>
</evidence>
<evidence type="ECO:0000259" key="7">
    <source>
        <dbReference type="Pfam" id="PF00482"/>
    </source>
</evidence>
<dbReference type="Proteomes" id="UP000238220">
    <property type="component" value="Unassembled WGS sequence"/>
</dbReference>
<dbReference type="EMBL" id="PSNW01000003">
    <property type="protein sequence ID" value="PPE74707.1"/>
    <property type="molecule type" value="Genomic_DNA"/>
</dbReference>
<dbReference type="InterPro" id="IPR018076">
    <property type="entry name" value="T2SS_GspF_dom"/>
</dbReference>
<keyword evidence="3 6" id="KW-0812">Transmembrane</keyword>
<dbReference type="OrthoDB" id="8534919at2"/>
<keyword evidence="9" id="KW-1185">Reference proteome</keyword>
<evidence type="ECO:0000256" key="1">
    <source>
        <dbReference type="ARBA" id="ARBA00004651"/>
    </source>
</evidence>
<reference evidence="8 9" key="1">
    <citation type="submission" date="2018-02" db="EMBL/GenBank/DDBJ databases">
        <title>Genome sequencing of Solimonas sp. HR-BB.</title>
        <authorList>
            <person name="Lee Y."/>
            <person name="Jeon C.O."/>
        </authorList>
    </citation>
    <scope>NUCLEOTIDE SEQUENCE [LARGE SCALE GENOMIC DNA]</scope>
    <source>
        <strain evidence="8 9">HR-BB</strain>
    </source>
</reference>
<dbReference type="PANTHER" id="PTHR35007">
    <property type="entry name" value="INTEGRAL MEMBRANE PROTEIN-RELATED"/>
    <property type="match status" value="1"/>
</dbReference>